<evidence type="ECO:0000313" key="13">
    <source>
        <dbReference type="Proteomes" id="UP001150924"/>
    </source>
</evidence>
<keyword evidence="2 11" id="KW-1003">Cell membrane</keyword>
<comment type="catalytic activity">
    <reaction evidence="10">
        <text>fluoride(in) = fluoride(out)</text>
        <dbReference type="Rhea" id="RHEA:76159"/>
        <dbReference type="ChEBI" id="CHEBI:17051"/>
    </reaction>
    <physiologicalReaction direction="left-to-right" evidence="10">
        <dbReference type="Rhea" id="RHEA:76160"/>
    </physiologicalReaction>
</comment>
<evidence type="ECO:0000256" key="5">
    <source>
        <dbReference type="ARBA" id="ARBA00022989"/>
    </source>
</evidence>
<feature type="binding site" evidence="11">
    <location>
        <position position="77"/>
    </location>
    <ligand>
        <name>Na(+)</name>
        <dbReference type="ChEBI" id="CHEBI:29101"/>
        <note>structural</note>
    </ligand>
</feature>
<evidence type="ECO:0000256" key="9">
    <source>
        <dbReference type="ARBA" id="ARBA00035120"/>
    </source>
</evidence>
<evidence type="ECO:0000256" key="10">
    <source>
        <dbReference type="ARBA" id="ARBA00035585"/>
    </source>
</evidence>
<dbReference type="HAMAP" id="MF_00454">
    <property type="entry name" value="FluC"/>
    <property type="match status" value="1"/>
</dbReference>
<evidence type="ECO:0000313" key="12">
    <source>
        <dbReference type="EMBL" id="MCY1009097.1"/>
    </source>
</evidence>
<dbReference type="GO" id="GO:0005886">
    <property type="term" value="C:plasma membrane"/>
    <property type="evidence" value="ECO:0007669"/>
    <property type="project" value="UniProtKB-SubCell"/>
</dbReference>
<keyword evidence="8 11" id="KW-0407">Ion channel</keyword>
<comment type="similarity">
    <text evidence="9 11">Belongs to the fluoride channel Fluc/FEX (TC 1.A.43) family.</text>
</comment>
<keyword evidence="11" id="KW-0915">Sodium</keyword>
<comment type="subcellular location">
    <subcellularLocation>
        <location evidence="1 11">Cell membrane</location>
        <topology evidence="1 11">Multi-pass membrane protein</topology>
    </subcellularLocation>
</comment>
<dbReference type="GO" id="GO:0140114">
    <property type="term" value="P:cellular detoxification of fluoride"/>
    <property type="evidence" value="ECO:0007669"/>
    <property type="project" value="UniProtKB-UniRule"/>
</dbReference>
<keyword evidence="11" id="KW-0813">Transport</keyword>
<evidence type="ECO:0000256" key="11">
    <source>
        <dbReference type="HAMAP-Rule" id="MF_00454"/>
    </source>
</evidence>
<keyword evidence="7 11" id="KW-0472">Membrane</keyword>
<organism evidence="12 13">
    <name type="scientific">Nannocystis pusilla</name>
    <dbReference type="NCBI Taxonomy" id="889268"/>
    <lineage>
        <taxon>Bacteria</taxon>
        <taxon>Pseudomonadati</taxon>
        <taxon>Myxococcota</taxon>
        <taxon>Polyangia</taxon>
        <taxon>Nannocystales</taxon>
        <taxon>Nannocystaceae</taxon>
        <taxon>Nannocystis</taxon>
    </lineage>
</organism>
<proteinExistence type="inferred from homology"/>
<comment type="function">
    <text evidence="11">Fluoride-specific ion channel. Important for reducing fluoride concentration in the cell, thus reducing its toxicity.</text>
</comment>
<name>A0A9X3ES40_9BACT</name>
<feature type="binding site" evidence="11">
    <location>
        <position position="74"/>
    </location>
    <ligand>
        <name>Na(+)</name>
        <dbReference type="ChEBI" id="CHEBI:29101"/>
        <note>structural</note>
    </ligand>
</feature>
<evidence type="ECO:0000256" key="8">
    <source>
        <dbReference type="ARBA" id="ARBA00023303"/>
    </source>
</evidence>
<keyword evidence="11" id="KW-0479">Metal-binding</keyword>
<dbReference type="InterPro" id="IPR003691">
    <property type="entry name" value="FluC"/>
</dbReference>
<dbReference type="Proteomes" id="UP001150924">
    <property type="component" value="Unassembled WGS sequence"/>
</dbReference>
<feature type="transmembrane region" description="Helical" evidence="11">
    <location>
        <begin position="35"/>
        <end position="55"/>
    </location>
</feature>
<protein>
    <recommendedName>
        <fullName evidence="11">Fluoride-specific ion channel FluC</fullName>
    </recommendedName>
</protein>
<evidence type="ECO:0000256" key="3">
    <source>
        <dbReference type="ARBA" id="ARBA00022519"/>
    </source>
</evidence>
<dbReference type="GO" id="GO:0062054">
    <property type="term" value="F:fluoride channel activity"/>
    <property type="evidence" value="ECO:0007669"/>
    <property type="project" value="UniProtKB-UniRule"/>
</dbReference>
<dbReference type="Pfam" id="PF02537">
    <property type="entry name" value="CRCB"/>
    <property type="match status" value="1"/>
</dbReference>
<dbReference type="AlphaFoldDB" id="A0A9X3ES40"/>
<accession>A0A9X3ES40</accession>
<evidence type="ECO:0000256" key="1">
    <source>
        <dbReference type="ARBA" id="ARBA00004651"/>
    </source>
</evidence>
<dbReference type="EMBL" id="JAPNKE010000002">
    <property type="protein sequence ID" value="MCY1009097.1"/>
    <property type="molecule type" value="Genomic_DNA"/>
</dbReference>
<keyword evidence="13" id="KW-1185">Reference proteome</keyword>
<evidence type="ECO:0000256" key="7">
    <source>
        <dbReference type="ARBA" id="ARBA00023136"/>
    </source>
</evidence>
<dbReference type="GO" id="GO:0046872">
    <property type="term" value="F:metal ion binding"/>
    <property type="evidence" value="ECO:0007669"/>
    <property type="project" value="UniProtKB-KW"/>
</dbReference>
<feature type="transmembrane region" description="Helical" evidence="11">
    <location>
        <begin position="99"/>
        <end position="120"/>
    </location>
</feature>
<reference evidence="12" key="1">
    <citation type="submission" date="2022-11" db="EMBL/GenBank/DDBJ databases">
        <title>Minimal conservation of predation-associated metabolite biosynthetic gene clusters underscores biosynthetic potential of Myxococcota including descriptions for ten novel species: Archangium lansinium sp. nov., Myxococcus landrumus sp. nov., Nannocystis bai.</title>
        <authorList>
            <person name="Ahearne A."/>
            <person name="Stevens C."/>
            <person name="Phillips K."/>
        </authorList>
    </citation>
    <scope>NUCLEOTIDE SEQUENCE</scope>
    <source>
        <strain evidence="12">Na p29</strain>
    </source>
</reference>
<evidence type="ECO:0000256" key="4">
    <source>
        <dbReference type="ARBA" id="ARBA00022692"/>
    </source>
</evidence>
<keyword evidence="4 11" id="KW-0812">Transmembrane</keyword>
<dbReference type="RefSeq" id="WP_267771756.1">
    <property type="nucleotide sequence ID" value="NZ_JAPNKE010000002.1"/>
</dbReference>
<evidence type="ECO:0000256" key="6">
    <source>
        <dbReference type="ARBA" id="ARBA00023065"/>
    </source>
</evidence>
<evidence type="ECO:0000256" key="2">
    <source>
        <dbReference type="ARBA" id="ARBA00022475"/>
    </source>
</evidence>
<keyword evidence="5 11" id="KW-1133">Transmembrane helix</keyword>
<keyword evidence="3" id="KW-0997">Cell inner membrane</keyword>
<sequence>MSSAWHWLGLFAAGGCGVCLRFALALKVDRWAATSLPHVGTLVVNLIGCLAIGVLAPLMPQGPPRTIALAGLLGGFTTYSAFALLTVELAGEARWAPLAWQLGLHVGGGALMVAIGSRLGRLLAAA</sequence>
<keyword evidence="6 11" id="KW-0406">Ion transport</keyword>
<feature type="transmembrane region" description="Helical" evidence="11">
    <location>
        <begin position="67"/>
        <end position="87"/>
    </location>
</feature>
<comment type="activity regulation">
    <text evidence="11">Na(+) is not transported, but it plays an essential structural role and its presence is essential for fluoride channel function.</text>
</comment>
<comment type="caution">
    <text evidence="12">The sequence shown here is derived from an EMBL/GenBank/DDBJ whole genome shotgun (WGS) entry which is preliminary data.</text>
</comment>
<gene>
    <name evidence="11" type="primary">fluC</name>
    <name evidence="11" type="synonym">crcB</name>
    <name evidence="12" type="ORF">OV079_26750</name>
</gene>